<feature type="transmembrane region" description="Helical" evidence="1">
    <location>
        <begin position="36"/>
        <end position="54"/>
    </location>
</feature>
<accession>K7NV17</accession>
<protein>
    <submittedName>
        <fullName evidence="3">F-lec1 protein</fullName>
    </submittedName>
</protein>
<keyword evidence="1" id="KW-0812">Transmembrane</keyword>
<evidence type="ECO:0000259" key="2">
    <source>
        <dbReference type="PROSITE" id="PS50041"/>
    </source>
</evidence>
<keyword evidence="1" id="KW-1133">Transmembrane helix</keyword>
<dbReference type="Pfam" id="PF05473">
    <property type="entry name" value="UL45"/>
    <property type="match status" value="1"/>
</dbReference>
<dbReference type="EMBL" id="HQ878327">
    <property type="protein sequence ID" value="AEZ68794.1"/>
    <property type="molecule type" value="Genomic_DNA"/>
</dbReference>
<keyword evidence="4" id="KW-1185">Reference proteome</keyword>
<reference evidence="3 4" key="1">
    <citation type="journal article" date="2012" name="PLoS ONE">
        <title>The genome of Chelonid herpesvirus 5 harbors atypical genes.</title>
        <authorList>
            <person name="Ackermann M."/>
            <person name="Koriabine M."/>
            <person name="Hartmann-Fritsch F."/>
            <person name="de Jong P.J."/>
            <person name="Lewis T.D."/>
            <person name="Schetle N."/>
            <person name="Work T.M."/>
            <person name="Dagenais J."/>
            <person name="Balazs G.H."/>
            <person name="Leong J.A."/>
        </authorList>
    </citation>
    <scope>NUCLEOTIDE SEQUENCE [LARGE SCALE GENOMIC DNA]</scope>
</reference>
<evidence type="ECO:0000313" key="3">
    <source>
        <dbReference type="EMBL" id="AEZ68794.1"/>
    </source>
</evidence>
<dbReference type="RefSeq" id="YP_010795566.1">
    <property type="nucleotide sequence ID" value="NC_075701.1"/>
</dbReference>
<dbReference type="Gene3D" id="3.10.100.10">
    <property type="entry name" value="Mannose-Binding Protein A, subunit A"/>
    <property type="match status" value="1"/>
</dbReference>
<gene>
    <name evidence="3" type="primary">F-lec1</name>
</gene>
<dbReference type="PROSITE" id="PS50041">
    <property type="entry name" value="C_TYPE_LECTIN_2"/>
    <property type="match status" value="1"/>
</dbReference>
<dbReference type="InterPro" id="IPR050828">
    <property type="entry name" value="C-type_lectin/matrix_domain"/>
</dbReference>
<evidence type="ECO:0000256" key="1">
    <source>
        <dbReference type="SAM" id="Phobius"/>
    </source>
</evidence>
<dbReference type="InterPro" id="IPR001304">
    <property type="entry name" value="C-type_lectin-like"/>
</dbReference>
<dbReference type="InterPro" id="IPR016186">
    <property type="entry name" value="C-type_lectin-like/link_sf"/>
</dbReference>
<dbReference type="PANTHER" id="PTHR45710">
    <property type="entry name" value="C-TYPE LECTIN DOMAIN-CONTAINING PROTEIN 180"/>
    <property type="match status" value="1"/>
</dbReference>
<dbReference type="SMART" id="SM00034">
    <property type="entry name" value="CLECT"/>
    <property type="match status" value="1"/>
</dbReference>
<feature type="domain" description="C-type lectin" evidence="2">
    <location>
        <begin position="73"/>
        <end position="172"/>
    </location>
</feature>
<dbReference type="GeneID" id="80532725"/>
<dbReference type="SUPFAM" id="SSF56436">
    <property type="entry name" value="C-type lectin-like"/>
    <property type="match status" value="1"/>
</dbReference>
<proteinExistence type="predicted"/>
<sequence length="178" mass="19949">MHYEELSLASPPRGNKTRRPKRSVGWLLALKCCRDGALISLCVFLLALMAVLLFRALRAPLRHRPCPDDWITFRKTCYFISGNADSWDRAQSNCSGQGAVLSNVEELELLSPLSQCQKYWTNLAYSQKSLKRPDGTIVVNATAASGSGVCVTFENHQYVPTSCDHAARWLCKKRPVFN</sequence>
<name>K7NV17_9ALPH</name>
<organism evidence="3 4">
    <name type="scientific">Chelonid alphaherpesvirus 5</name>
    <dbReference type="NCBI Taxonomy" id="702736"/>
    <lineage>
        <taxon>Viruses</taxon>
        <taxon>Duplodnaviria</taxon>
        <taxon>Heunggongvirae</taxon>
        <taxon>Peploviricota</taxon>
        <taxon>Herviviricetes</taxon>
        <taxon>Herpesvirales</taxon>
        <taxon>Orthoherpesviridae</taxon>
        <taxon>Alphaherpesvirinae</taxon>
        <taxon>Scutavirus</taxon>
        <taxon>Scutavirus chelonidalpha5</taxon>
    </lineage>
</organism>
<dbReference type="InterPro" id="IPR016187">
    <property type="entry name" value="CTDL_fold"/>
</dbReference>
<dbReference type="KEGG" id="vg:80532725"/>
<dbReference type="Proteomes" id="UP000325782">
    <property type="component" value="Segment"/>
</dbReference>
<keyword evidence="1" id="KW-0472">Membrane</keyword>
<dbReference type="PANTHER" id="PTHR45710:SF15">
    <property type="entry name" value="C-TYPE LECTIN DOMAIN FAMILY 2 MEMBER B"/>
    <property type="match status" value="1"/>
</dbReference>
<evidence type="ECO:0000313" key="4">
    <source>
        <dbReference type="Proteomes" id="UP000325782"/>
    </source>
</evidence>